<evidence type="ECO:0000313" key="2">
    <source>
        <dbReference type="EMBL" id="MDT0630230.1"/>
    </source>
</evidence>
<protein>
    <submittedName>
        <fullName evidence="2">Uncharacterized protein</fullName>
    </submittedName>
</protein>
<name>A0ABU3BLW0_9BACT</name>
<organism evidence="2 3">
    <name type="scientific">Rubrivirga litoralis</name>
    <dbReference type="NCBI Taxonomy" id="3075598"/>
    <lineage>
        <taxon>Bacteria</taxon>
        <taxon>Pseudomonadati</taxon>
        <taxon>Rhodothermota</taxon>
        <taxon>Rhodothermia</taxon>
        <taxon>Rhodothermales</taxon>
        <taxon>Rubricoccaceae</taxon>
        <taxon>Rubrivirga</taxon>
    </lineage>
</organism>
<keyword evidence="3" id="KW-1185">Reference proteome</keyword>
<gene>
    <name evidence="2" type="ORF">RM540_00580</name>
</gene>
<proteinExistence type="predicted"/>
<dbReference type="RefSeq" id="WP_311661202.1">
    <property type="nucleotide sequence ID" value="NZ_JAVRHT010000001.1"/>
</dbReference>
<reference evidence="2 3" key="1">
    <citation type="submission" date="2023-09" db="EMBL/GenBank/DDBJ databases">
        <authorList>
            <person name="Rey-Velasco X."/>
        </authorList>
    </citation>
    <scope>NUCLEOTIDE SEQUENCE [LARGE SCALE GENOMIC DNA]</scope>
    <source>
        <strain evidence="2 3">F394</strain>
    </source>
</reference>
<accession>A0ABU3BLW0</accession>
<feature type="region of interest" description="Disordered" evidence="1">
    <location>
        <begin position="137"/>
        <end position="228"/>
    </location>
</feature>
<sequence length="228" mass="22503">MPAPPLPPARAARPLRGALVALALAGYVAALAATPAGQGLGLLGHLAGAHAAPAAAPPLVVGTPGGEQPVLPTLRARHRHGGGAAHEHGAHEHGADGHRGHGADGHRGHGADGHRGHSAAPDLHRHTYPVLVHAAPPEPDAARAGREHAGRLPGGAGVHEHDGVPHTHGAPAPEPAVVAPVSLDEHRQPEAPPVPGPPPRAAAPPAPGGVGPAWTSLSVETPPPLGRG</sequence>
<dbReference type="Proteomes" id="UP001267426">
    <property type="component" value="Unassembled WGS sequence"/>
</dbReference>
<feature type="compositionally biased region" description="Basic and acidic residues" evidence="1">
    <location>
        <begin position="85"/>
        <end position="115"/>
    </location>
</feature>
<dbReference type="EMBL" id="JAVRHT010000001">
    <property type="protein sequence ID" value="MDT0630230.1"/>
    <property type="molecule type" value="Genomic_DNA"/>
</dbReference>
<comment type="caution">
    <text evidence="2">The sequence shown here is derived from an EMBL/GenBank/DDBJ whole genome shotgun (WGS) entry which is preliminary data.</text>
</comment>
<feature type="region of interest" description="Disordered" evidence="1">
    <location>
        <begin position="80"/>
        <end position="121"/>
    </location>
</feature>
<evidence type="ECO:0000256" key="1">
    <source>
        <dbReference type="SAM" id="MobiDB-lite"/>
    </source>
</evidence>
<feature type="compositionally biased region" description="Basic and acidic residues" evidence="1">
    <location>
        <begin position="140"/>
        <end position="150"/>
    </location>
</feature>
<feature type="compositionally biased region" description="Pro residues" evidence="1">
    <location>
        <begin position="190"/>
        <end position="207"/>
    </location>
</feature>
<evidence type="ECO:0000313" key="3">
    <source>
        <dbReference type="Proteomes" id="UP001267426"/>
    </source>
</evidence>